<gene>
    <name evidence="1" type="ORF">BDV26DRAFT_93173</name>
</gene>
<evidence type="ECO:0000313" key="2">
    <source>
        <dbReference type="Proteomes" id="UP000326198"/>
    </source>
</evidence>
<organism evidence="1 2">
    <name type="scientific">Aspergillus bertholletiae</name>
    <dbReference type="NCBI Taxonomy" id="1226010"/>
    <lineage>
        <taxon>Eukaryota</taxon>
        <taxon>Fungi</taxon>
        <taxon>Dikarya</taxon>
        <taxon>Ascomycota</taxon>
        <taxon>Pezizomycotina</taxon>
        <taxon>Eurotiomycetes</taxon>
        <taxon>Eurotiomycetidae</taxon>
        <taxon>Eurotiales</taxon>
        <taxon>Aspergillaceae</taxon>
        <taxon>Aspergillus</taxon>
        <taxon>Aspergillus subgen. Circumdati</taxon>
    </lineage>
</organism>
<proteinExistence type="predicted"/>
<accession>A0A5N7BPK9</accession>
<dbReference type="Proteomes" id="UP000326198">
    <property type="component" value="Unassembled WGS sequence"/>
</dbReference>
<keyword evidence="2" id="KW-1185">Reference proteome</keyword>
<dbReference type="EMBL" id="ML736154">
    <property type="protein sequence ID" value="KAE8383593.1"/>
    <property type="molecule type" value="Genomic_DNA"/>
</dbReference>
<evidence type="ECO:0000313" key="1">
    <source>
        <dbReference type="EMBL" id="KAE8383593.1"/>
    </source>
</evidence>
<protein>
    <submittedName>
        <fullName evidence="1">Uncharacterized protein</fullName>
    </submittedName>
</protein>
<reference evidence="1 2" key="1">
    <citation type="submission" date="2019-04" db="EMBL/GenBank/DDBJ databases">
        <title>Friends and foes A comparative genomics studyof 23 Aspergillus species from section Flavi.</title>
        <authorList>
            <consortium name="DOE Joint Genome Institute"/>
            <person name="Kjaerbolling I."/>
            <person name="Vesth T."/>
            <person name="Frisvad J.C."/>
            <person name="Nybo J.L."/>
            <person name="Theobald S."/>
            <person name="Kildgaard S."/>
            <person name="Isbrandt T."/>
            <person name="Kuo A."/>
            <person name="Sato A."/>
            <person name="Lyhne E.K."/>
            <person name="Kogle M.E."/>
            <person name="Wiebenga A."/>
            <person name="Kun R.S."/>
            <person name="Lubbers R.J."/>
            <person name="Makela M.R."/>
            <person name="Barry K."/>
            <person name="Chovatia M."/>
            <person name="Clum A."/>
            <person name="Daum C."/>
            <person name="Haridas S."/>
            <person name="He G."/>
            <person name="LaButti K."/>
            <person name="Lipzen A."/>
            <person name="Mondo S."/>
            <person name="Riley R."/>
            <person name="Salamov A."/>
            <person name="Simmons B.A."/>
            <person name="Magnuson J.K."/>
            <person name="Henrissat B."/>
            <person name="Mortensen U.H."/>
            <person name="Larsen T.O."/>
            <person name="Devries R.P."/>
            <person name="Grigoriev I.V."/>
            <person name="Machida M."/>
            <person name="Baker S.E."/>
            <person name="Andersen M.R."/>
        </authorList>
    </citation>
    <scope>NUCLEOTIDE SEQUENCE [LARGE SCALE GENOMIC DNA]</scope>
    <source>
        <strain evidence="1 2">IBT 29228</strain>
    </source>
</reference>
<dbReference type="AlphaFoldDB" id="A0A5N7BPK9"/>
<sequence length="124" mass="14176">MLCLACLSTYHLSSFSVSLHFFLFHSQPSIRWDACFISELFFHLHFSLFFKGRPLLSGSRGALKIWMKTNSEHLSGYIPALYTLGSYACYPPILFTHLRVLCDAAMFMLRFICEIPVAWPLSGS</sequence>
<name>A0A5N7BPK9_9EURO</name>